<dbReference type="InterPro" id="IPR036259">
    <property type="entry name" value="MFS_trans_sf"/>
</dbReference>
<dbReference type="EMBL" id="JADGJQ010000060">
    <property type="protein sequence ID" value="KAJ3174805.1"/>
    <property type="molecule type" value="Genomic_DNA"/>
</dbReference>
<protein>
    <recommendedName>
        <fullName evidence="10">MFS general substrate transporter</fullName>
    </recommendedName>
</protein>
<evidence type="ECO:0000313" key="9">
    <source>
        <dbReference type="Proteomes" id="UP001212152"/>
    </source>
</evidence>
<feature type="transmembrane region" description="Helical" evidence="7">
    <location>
        <begin position="330"/>
        <end position="350"/>
    </location>
</feature>
<keyword evidence="3 7" id="KW-0812">Transmembrane</keyword>
<name>A0AAD5TGH8_9FUNG</name>
<accession>A0AAD5TGH8</accession>
<feature type="transmembrane region" description="Helical" evidence="7">
    <location>
        <begin position="438"/>
        <end position="460"/>
    </location>
</feature>
<feature type="transmembrane region" description="Helical" evidence="7">
    <location>
        <begin position="116"/>
        <end position="134"/>
    </location>
</feature>
<dbReference type="AlphaFoldDB" id="A0AAD5TGH8"/>
<feature type="compositionally biased region" description="Low complexity" evidence="6">
    <location>
        <begin position="520"/>
        <end position="532"/>
    </location>
</feature>
<feature type="transmembrane region" description="Helical" evidence="7">
    <location>
        <begin position="47"/>
        <end position="63"/>
    </location>
</feature>
<evidence type="ECO:0000256" key="6">
    <source>
        <dbReference type="SAM" id="MobiDB-lite"/>
    </source>
</evidence>
<feature type="transmembrane region" description="Helical" evidence="7">
    <location>
        <begin position="408"/>
        <end position="432"/>
    </location>
</feature>
<dbReference type="PANTHER" id="PTHR19432">
    <property type="entry name" value="SUGAR TRANSPORTER"/>
    <property type="match status" value="1"/>
</dbReference>
<feature type="transmembrane region" description="Helical" evidence="7">
    <location>
        <begin position="632"/>
        <end position="652"/>
    </location>
</feature>
<feature type="transmembrane region" description="Helical" evidence="7">
    <location>
        <begin position="154"/>
        <end position="175"/>
    </location>
</feature>
<evidence type="ECO:0000256" key="7">
    <source>
        <dbReference type="SAM" id="Phobius"/>
    </source>
</evidence>
<feature type="region of interest" description="Disordered" evidence="6">
    <location>
        <begin position="360"/>
        <end position="394"/>
    </location>
</feature>
<evidence type="ECO:0000256" key="5">
    <source>
        <dbReference type="ARBA" id="ARBA00023136"/>
    </source>
</evidence>
<dbReference type="GO" id="GO:0008506">
    <property type="term" value="F:sucrose:proton symporter activity"/>
    <property type="evidence" value="ECO:0007669"/>
    <property type="project" value="TreeGrafter"/>
</dbReference>
<evidence type="ECO:0000256" key="4">
    <source>
        <dbReference type="ARBA" id="ARBA00022989"/>
    </source>
</evidence>
<sequence length="675" mass="73583">MGDRHPVEHATSGDDIVVETNWDDVEDDETLVRAATPQHNELSLKELILLTIVLTGVQITWTVELAYGNPYLRELNLSPSLSALVWLAGPLSGLLIQPIVGVYSDKCGMRLGKRRPFMIVGGAIVLVSIAMIGYAAEIAQVLTGSMNTKANENITIMCAVLGFYWLDFSINAVQASCRSLIVDIAPLHQQESANAWGGRMIGIGNVLGYFIGFLDLPKLFPFFGGKQMKVFCWLASIWFSLTLAITCIAVKEKQYMPKESEKRRSWYEPLLGIGKALRGLPGPLQAICNVQFFGWMGIFPFLFYSTTWVGEKVLAQSPSGSAQDNVEGTRAGSFAMLIYSIVSLATGFFLPMISVRAHPEEHASDTEETPPTYEDVSPLSSNSRRPATARRHRRTPWTHSLPRFCRRLLGLPAMWSFSFFLFVTLMFSTAIVNTVGPATVLISAVGVTWGIMMWVPFTLLGECINYYAEHPEELAESPLAAGREYANVPEDDDEDENNPFQRSPTISDLLAGGKQPPGRAANLAGSSSATALLPPPSPSRPGRRRSSSASSAPSLDAGMVLGIHNIYIVIPQFFATFMCSIIFTLFSRLEQRDKEGTRIATSFGADGTPVVTELPLIARNGEGELHADPYDAVGWVLRLGAFSSIVACVLAFRIKEIKGAGKPGSPRVVVVAGGH</sequence>
<feature type="transmembrane region" description="Helical" evidence="7">
    <location>
        <begin position="83"/>
        <end position="104"/>
    </location>
</feature>
<feature type="transmembrane region" description="Helical" evidence="7">
    <location>
        <begin position="228"/>
        <end position="250"/>
    </location>
</feature>
<dbReference type="Gene3D" id="1.20.1250.20">
    <property type="entry name" value="MFS general substrate transporter like domains"/>
    <property type="match status" value="1"/>
</dbReference>
<feature type="region of interest" description="Disordered" evidence="6">
    <location>
        <begin position="488"/>
        <end position="552"/>
    </location>
</feature>
<dbReference type="SUPFAM" id="SSF103473">
    <property type="entry name" value="MFS general substrate transporter"/>
    <property type="match status" value="1"/>
</dbReference>
<evidence type="ECO:0000256" key="3">
    <source>
        <dbReference type="ARBA" id="ARBA00022692"/>
    </source>
</evidence>
<dbReference type="Pfam" id="PF13347">
    <property type="entry name" value="MFS_2"/>
    <property type="match status" value="1"/>
</dbReference>
<feature type="transmembrane region" description="Helical" evidence="7">
    <location>
        <begin position="196"/>
        <end position="216"/>
    </location>
</feature>
<dbReference type="Proteomes" id="UP001212152">
    <property type="component" value="Unassembled WGS sequence"/>
</dbReference>
<keyword evidence="5 7" id="KW-0472">Membrane</keyword>
<evidence type="ECO:0000256" key="1">
    <source>
        <dbReference type="ARBA" id="ARBA00004141"/>
    </source>
</evidence>
<keyword evidence="2" id="KW-0813">Transport</keyword>
<keyword evidence="4 7" id="KW-1133">Transmembrane helix</keyword>
<evidence type="ECO:0008006" key="10">
    <source>
        <dbReference type="Google" id="ProtNLM"/>
    </source>
</evidence>
<comment type="subcellular location">
    <subcellularLocation>
        <location evidence="1">Membrane</location>
        <topology evidence="1">Multi-pass membrane protein</topology>
    </subcellularLocation>
</comment>
<feature type="transmembrane region" description="Helical" evidence="7">
    <location>
        <begin position="566"/>
        <end position="586"/>
    </location>
</feature>
<evidence type="ECO:0000313" key="8">
    <source>
        <dbReference type="EMBL" id="KAJ3174805.1"/>
    </source>
</evidence>
<organism evidence="8 9">
    <name type="scientific">Geranomyces variabilis</name>
    <dbReference type="NCBI Taxonomy" id="109894"/>
    <lineage>
        <taxon>Eukaryota</taxon>
        <taxon>Fungi</taxon>
        <taxon>Fungi incertae sedis</taxon>
        <taxon>Chytridiomycota</taxon>
        <taxon>Chytridiomycota incertae sedis</taxon>
        <taxon>Chytridiomycetes</taxon>
        <taxon>Spizellomycetales</taxon>
        <taxon>Powellomycetaceae</taxon>
        <taxon>Geranomyces</taxon>
    </lineage>
</organism>
<proteinExistence type="predicted"/>
<dbReference type="GO" id="GO:0005886">
    <property type="term" value="C:plasma membrane"/>
    <property type="evidence" value="ECO:0007669"/>
    <property type="project" value="TreeGrafter"/>
</dbReference>
<gene>
    <name evidence="8" type="ORF">HDU87_006921</name>
</gene>
<comment type="caution">
    <text evidence="8">The sequence shown here is derived from an EMBL/GenBank/DDBJ whole genome shotgun (WGS) entry which is preliminary data.</text>
</comment>
<keyword evidence="9" id="KW-1185">Reference proteome</keyword>
<feature type="transmembrane region" description="Helical" evidence="7">
    <location>
        <begin position="292"/>
        <end position="310"/>
    </location>
</feature>
<dbReference type="PANTHER" id="PTHR19432:SF35">
    <property type="entry name" value="SOLUTE CARRIER FAMILY 45 MEMBER 3 ISOFORM X1"/>
    <property type="match status" value="1"/>
</dbReference>
<evidence type="ECO:0000256" key="2">
    <source>
        <dbReference type="ARBA" id="ARBA00022448"/>
    </source>
</evidence>
<reference evidence="8" key="1">
    <citation type="submission" date="2020-05" db="EMBL/GenBank/DDBJ databases">
        <title>Phylogenomic resolution of chytrid fungi.</title>
        <authorList>
            <person name="Stajich J.E."/>
            <person name="Amses K."/>
            <person name="Simmons R."/>
            <person name="Seto K."/>
            <person name="Myers J."/>
            <person name="Bonds A."/>
            <person name="Quandt C.A."/>
            <person name="Barry K."/>
            <person name="Liu P."/>
            <person name="Grigoriev I."/>
            <person name="Longcore J.E."/>
            <person name="James T.Y."/>
        </authorList>
    </citation>
    <scope>NUCLEOTIDE SEQUENCE</scope>
    <source>
        <strain evidence="8">JEL0379</strain>
    </source>
</reference>